<name>A0A834SN99_9FABA</name>
<keyword evidence="2" id="KW-1185">Reference proteome</keyword>
<reference evidence="1" key="1">
    <citation type="submission" date="2020-09" db="EMBL/GenBank/DDBJ databases">
        <title>Genome-Enabled Discovery of Anthraquinone Biosynthesis in Senna tora.</title>
        <authorList>
            <person name="Kang S.-H."/>
            <person name="Pandey R.P."/>
            <person name="Lee C.-M."/>
            <person name="Sim J.-S."/>
            <person name="Jeong J.-T."/>
            <person name="Choi B.-S."/>
            <person name="Jung M."/>
            <person name="Ginzburg D."/>
            <person name="Zhao K."/>
            <person name="Won S.Y."/>
            <person name="Oh T.-J."/>
            <person name="Yu Y."/>
            <person name="Kim N.-H."/>
            <person name="Lee O.R."/>
            <person name="Lee T.-H."/>
            <person name="Bashyal P."/>
            <person name="Kim T.-S."/>
            <person name="Lee W.-H."/>
            <person name="Kawkins C."/>
            <person name="Kim C.-K."/>
            <person name="Kim J.S."/>
            <person name="Ahn B.O."/>
            <person name="Rhee S.Y."/>
            <person name="Sohng J.K."/>
        </authorList>
    </citation>
    <scope>NUCLEOTIDE SEQUENCE</scope>
    <source>
        <tissue evidence="1">Leaf</tissue>
    </source>
</reference>
<accession>A0A834SN99</accession>
<protein>
    <submittedName>
        <fullName evidence="1">B3 domain-containing transcription repressor VAL1-like isoform X1</fullName>
    </submittedName>
</protein>
<gene>
    <name evidence="1" type="ORF">G2W53_039771</name>
</gene>
<dbReference type="AlphaFoldDB" id="A0A834SN99"/>
<evidence type="ECO:0000313" key="2">
    <source>
        <dbReference type="Proteomes" id="UP000634136"/>
    </source>
</evidence>
<comment type="caution">
    <text evidence="1">The sequence shown here is derived from an EMBL/GenBank/DDBJ whole genome shotgun (WGS) entry which is preliminary data.</text>
</comment>
<dbReference type="Proteomes" id="UP000634136">
    <property type="component" value="Unassembled WGS sequence"/>
</dbReference>
<sequence length="46" mass="5260">MTNNNSVQQSILGSVKKRTHNIGPKSKRLLIHCEEALELRLSWEEA</sequence>
<dbReference type="EMBL" id="JAAIUW010000012">
    <property type="protein sequence ID" value="KAF7807610.1"/>
    <property type="molecule type" value="Genomic_DNA"/>
</dbReference>
<dbReference type="OrthoDB" id="1455681at2759"/>
<evidence type="ECO:0000313" key="1">
    <source>
        <dbReference type="EMBL" id="KAF7807610.1"/>
    </source>
</evidence>
<proteinExistence type="predicted"/>
<organism evidence="1 2">
    <name type="scientific">Senna tora</name>
    <dbReference type="NCBI Taxonomy" id="362788"/>
    <lineage>
        <taxon>Eukaryota</taxon>
        <taxon>Viridiplantae</taxon>
        <taxon>Streptophyta</taxon>
        <taxon>Embryophyta</taxon>
        <taxon>Tracheophyta</taxon>
        <taxon>Spermatophyta</taxon>
        <taxon>Magnoliopsida</taxon>
        <taxon>eudicotyledons</taxon>
        <taxon>Gunneridae</taxon>
        <taxon>Pentapetalae</taxon>
        <taxon>rosids</taxon>
        <taxon>fabids</taxon>
        <taxon>Fabales</taxon>
        <taxon>Fabaceae</taxon>
        <taxon>Caesalpinioideae</taxon>
        <taxon>Cassia clade</taxon>
        <taxon>Senna</taxon>
    </lineage>
</organism>